<keyword evidence="2" id="KW-1185">Reference proteome</keyword>
<dbReference type="AlphaFoldDB" id="A0A6L6XTN9"/>
<dbReference type="InterPro" id="IPR024787">
    <property type="entry name" value="EcsC"/>
</dbReference>
<reference evidence="1 2" key="1">
    <citation type="submission" date="2019-12" db="EMBL/GenBank/DDBJ databases">
        <authorList>
            <person name="Huq M.A."/>
        </authorList>
    </citation>
    <scope>NUCLEOTIDE SEQUENCE [LARGE SCALE GENOMIC DNA]</scope>
    <source>
        <strain evidence="1 2">MAH-18</strain>
    </source>
</reference>
<gene>
    <name evidence="1" type="ORF">GON03_12555</name>
</gene>
<proteinExistence type="predicted"/>
<name>A0A6L6XTN9_9ACTN</name>
<comment type="caution">
    <text evidence="1">The sequence shown here is derived from an EMBL/GenBank/DDBJ whole genome shotgun (WGS) entry which is preliminary data.</text>
</comment>
<evidence type="ECO:0000313" key="2">
    <source>
        <dbReference type="Proteomes" id="UP000473525"/>
    </source>
</evidence>
<dbReference type="Proteomes" id="UP000473525">
    <property type="component" value="Unassembled WGS sequence"/>
</dbReference>
<accession>A0A6L6XTN9</accession>
<dbReference type="EMBL" id="WSEK01000004">
    <property type="protein sequence ID" value="MVQ50017.1"/>
    <property type="molecule type" value="Genomic_DNA"/>
</dbReference>
<evidence type="ECO:0008006" key="3">
    <source>
        <dbReference type="Google" id="ProtNLM"/>
    </source>
</evidence>
<dbReference type="Pfam" id="PF12787">
    <property type="entry name" value="EcsC"/>
    <property type="match status" value="1"/>
</dbReference>
<sequence length="224" mass="22751">MGDVGKGSSITAAAGRALVPRLPALAPDLNASFVGEALHRAVHGVGPLAPAAVAAEKAGTTRRIIDDHVRLAGAQGMLTSVGGVFTAIVTIPANVTGLALLQIRMVAAIAHLHGYDVEDPRTQNAVLACLLGEDKVDALVLARRIPATPMALATAPVHDPGIARVLSAEVTSELVARVGGKRAALAAVRKVPLVGGVVGMGADGLATYQVGAYAAGELRPRNRR</sequence>
<protein>
    <recommendedName>
        <fullName evidence="3">EcsC family protein</fullName>
    </recommendedName>
</protein>
<evidence type="ECO:0000313" key="1">
    <source>
        <dbReference type="EMBL" id="MVQ50017.1"/>
    </source>
</evidence>
<organism evidence="1 2">
    <name type="scientific">Nocardioides agri</name>
    <dbReference type="NCBI Taxonomy" id="2682843"/>
    <lineage>
        <taxon>Bacteria</taxon>
        <taxon>Bacillati</taxon>
        <taxon>Actinomycetota</taxon>
        <taxon>Actinomycetes</taxon>
        <taxon>Propionibacteriales</taxon>
        <taxon>Nocardioidaceae</taxon>
        <taxon>Nocardioides</taxon>
    </lineage>
</organism>